<dbReference type="InterPro" id="IPR001739">
    <property type="entry name" value="Methyl_CpG_DNA-bd"/>
</dbReference>
<dbReference type="SUPFAM" id="SSF54171">
    <property type="entry name" value="DNA-binding domain"/>
    <property type="match status" value="1"/>
</dbReference>
<evidence type="ECO:0000256" key="3">
    <source>
        <dbReference type="ARBA" id="ARBA00023125"/>
    </source>
</evidence>
<sequence>MTTSIQNLSTRQRGAPFSSVDNYFTLSSSQESQMCSKGWHHINKEIMSGFLRHSTVSLPERSHLQEQLVNQVHSSRTDSKLPNGGYDSHMDVAFCGSQGLVKPKMESAVNRQQVPRSWDSEMIPTYLQESMSCAEQMTNTAHAWSGNNECLFQDSKGDWKDCELPSSLAEIPCPEPSNVNMLQSSLSNYDDDDTSHSLRETSYTASRNEFAAEGGFEASSADASSSFRDLEKSQPTGLAPRCTRRRSLYRRRPWKKLESFYSDIQDANTQSSPFKSKCDESPCPDGIGPIVESPDWLPQGWLTEMKTRTSGTSAGSKYKCYVDPVTKRRFRTRKEVFCFIRTGNTGRYKPKSKAPQIEESLQSESRLSYPVPSYWSVLQGPNPTVGSYVNGTSFLERSWQYRTGRSAYGSMVNIQAAALKLLTDDDDMTLQEKARLFAKFSPRPLNFYGIRLPPKNLKKMKAHGREALEALGKMICQQGLSILKKM</sequence>
<gene>
    <name evidence="8" type="ORF">KP509_32G024300</name>
</gene>
<reference evidence="8" key="1">
    <citation type="submission" date="2021-08" db="EMBL/GenBank/DDBJ databases">
        <title>WGS assembly of Ceratopteris richardii.</title>
        <authorList>
            <person name="Marchant D.B."/>
            <person name="Chen G."/>
            <person name="Jenkins J."/>
            <person name="Shu S."/>
            <person name="Leebens-Mack J."/>
            <person name="Grimwood J."/>
            <person name="Schmutz J."/>
            <person name="Soltis P."/>
            <person name="Soltis D."/>
            <person name="Chen Z.-H."/>
        </authorList>
    </citation>
    <scope>NUCLEOTIDE SEQUENCE</scope>
    <source>
        <strain evidence="8">Whitten #5841</strain>
        <tissue evidence="8">Leaf</tissue>
    </source>
</reference>
<name>A0A8T2QSF5_CERRI</name>
<keyword evidence="2" id="KW-0805">Transcription regulation</keyword>
<organism evidence="8 9">
    <name type="scientific">Ceratopteris richardii</name>
    <name type="common">Triangle waterfern</name>
    <dbReference type="NCBI Taxonomy" id="49495"/>
    <lineage>
        <taxon>Eukaryota</taxon>
        <taxon>Viridiplantae</taxon>
        <taxon>Streptophyta</taxon>
        <taxon>Embryophyta</taxon>
        <taxon>Tracheophyta</taxon>
        <taxon>Polypodiopsida</taxon>
        <taxon>Polypodiidae</taxon>
        <taxon>Polypodiales</taxon>
        <taxon>Pteridineae</taxon>
        <taxon>Pteridaceae</taxon>
        <taxon>Parkerioideae</taxon>
        <taxon>Ceratopteris</taxon>
    </lineage>
</organism>
<evidence type="ECO:0000259" key="7">
    <source>
        <dbReference type="PROSITE" id="PS50982"/>
    </source>
</evidence>
<dbReference type="InterPro" id="IPR016177">
    <property type="entry name" value="DNA-bd_dom_sf"/>
</dbReference>
<dbReference type="OrthoDB" id="10072024at2759"/>
<dbReference type="PROSITE" id="PS50982">
    <property type="entry name" value="MBD"/>
    <property type="match status" value="1"/>
</dbReference>
<evidence type="ECO:0000256" key="6">
    <source>
        <dbReference type="SAM" id="MobiDB-lite"/>
    </source>
</evidence>
<keyword evidence="5" id="KW-0539">Nucleus</keyword>
<keyword evidence="9" id="KW-1185">Reference proteome</keyword>
<dbReference type="EMBL" id="CM035437">
    <property type="protein sequence ID" value="KAH7286836.1"/>
    <property type="molecule type" value="Genomic_DNA"/>
</dbReference>
<comment type="caution">
    <text evidence="8">The sequence shown here is derived from an EMBL/GenBank/DDBJ whole genome shotgun (WGS) entry which is preliminary data.</text>
</comment>
<dbReference type="Proteomes" id="UP000825935">
    <property type="component" value="Chromosome 32"/>
</dbReference>
<feature type="region of interest" description="Disordered" evidence="6">
    <location>
        <begin position="223"/>
        <end position="242"/>
    </location>
</feature>
<protein>
    <recommendedName>
        <fullName evidence="7">MBD domain-containing protein</fullName>
    </recommendedName>
</protein>
<keyword evidence="3" id="KW-0238">DNA-binding</keyword>
<dbReference type="AlphaFoldDB" id="A0A8T2QSF5"/>
<evidence type="ECO:0000313" key="9">
    <source>
        <dbReference type="Proteomes" id="UP000825935"/>
    </source>
</evidence>
<accession>A0A8T2QSF5</accession>
<dbReference type="PANTHER" id="PTHR34067:SF20">
    <property type="entry name" value="OS08G0206700 PROTEIN"/>
    <property type="match status" value="1"/>
</dbReference>
<dbReference type="EMBL" id="CM035437">
    <property type="protein sequence ID" value="KAH7286835.1"/>
    <property type="molecule type" value="Genomic_DNA"/>
</dbReference>
<dbReference type="PANTHER" id="PTHR34067">
    <property type="entry name" value="OS04G0193200 PROTEIN"/>
    <property type="match status" value="1"/>
</dbReference>
<dbReference type="Pfam" id="PF01429">
    <property type="entry name" value="MBD"/>
    <property type="match status" value="1"/>
</dbReference>
<proteinExistence type="predicted"/>
<dbReference type="GO" id="GO:0005634">
    <property type="term" value="C:nucleus"/>
    <property type="evidence" value="ECO:0007669"/>
    <property type="project" value="UniProtKB-SubCell"/>
</dbReference>
<dbReference type="GO" id="GO:0003677">
    <property type="term" value="F:DNA binding"/>
    <property type="evidence" value="ECO:0007669"/>
    <property type="project" value="UniProtKB-KW"/>
</dbReference>
<dbReference type="InterPro" id="IPR038945">
    <property type="entry name" value="MBD13-like"/>
</dbReference>
<evidence type="ECO:0000313" key="8">
    <source>
        <dbReference type="EMBL" id="KAH7286836.1"/>
    </source>
</evidence>
<evidence type="ECO:0000256" key="1">
    <source>
        <dbReference type="ARBA" id="ARBA00004123"/>
    </source>
</evidence>
<comment type="subcellular location">
    <subcellularLocation>
        <location evidence="1">Nucleus</location>
    </subcellularLocation>
</comment>
<keyword evidence="4" id="KW-0804">Transcription</keyword>
<evidence type="ECO:0000256" key="5">
    <source>
        <dbReference type="ARBA" id="ARBA00023242"/>
    </source>
</evidence>
<evidence type="ECO:0000256" key="4">
    <source>
        <dbReference type="ARBA" id="ARBA00023163"/>
    </source>
</evidence>
<dbReference type="Gene3D" id="3.30.890.10">
    <property type="entry name" value="Methyl-cpg-binding Protein 2, Chain A"/>
    <property type="match status" value="1"/>
</dbReference>
<evidence type="ECO:0000256" key="2">
    <source>
        <dbReference type="ARBA" id="ARBA00023015"/>
    </source>
</evidence>
<feature type="domain" description="MBD" evidence="7">
    <location>
        <begin position="287"/>
        <end position="366"/>
    </location>
</feature>